<dbReference type="Proteomes" id="UP000003233">
    <property type="component" value="Unassembled WGS sequence"/>
</dbReference>
<dbReference type="BioCyc" id="FSP457404-HMP:GTSQ-128-MONOMER"/>
<reference evidence="1 2" key="1">
    <citation type="submission" date="2012-07" db="EMBL/GenBank/DDBJ databases">
        <title>The Genome Sequence of Fusobacterium ulcerans 12_1B.</title>
        <authorList>
            <consortium name="The Broad Institute Genome Sequencing Platform"/>
            <person name="Earl A."/>
            <person name="Ward D."/>
            <person name="Feldgarden M."/>
            <person name="Gevers D."/>
            <person name="Strauss J."/>
            <person name="Ambrose C.E."/>
            <person name="Allen-Vercoe E."/>
            <person name="Walker B."/>
            <person name="Young S.K."/>
            <person name="Zeng Q."/>
            <person name="Gargeya S."/>
            <person name="Fitzgerald M."/>
            <person name="Haas B."/>
            <person name="Abouelleil A."/>
            <person name="Alvarado L."/>
            <person name="Arachchi H.M."/>
            <person name="Berlin A.M."/>
            <person name="Chapman S.B."/>
            <person name="Goldberg J."/>
            <person name="Griggs A."/>
            <person name="Gujja S."/>
            <person name="Hansen M."/>
            <person name="Howarth C."/>
            <person name="Imamovic A."/>
            <person name="Larimer J."/>
            <person name="McCowen C."/>
            <person name="Montmayeur A."/>
            <person name="Murphy C."/>
            <person name="Neiman D."/>
            <person name="Pearson M."/>
            <person name="Priest M."/>
            <person name="Roberts A."/>
            <person name="Saif S."/>
            <person name="Shea T."/>
            <person name="Sisk P."/>
            <person name="Sykes S."/>
            <person name="Wortman J."/>
            <person name="Nusbaum C."/>
            <person name="Birren B."/>
        </authorList>
    </citation>
    <scope>NUCLEOTIDE SEQUENCE [LARGE SCALE GENOMIC DNA]</scope>
    <source>
        <strain evidence="1 2">12_1B</strain>
    </source>
</reference>
<dbReference type="RefSeq" id="WP_005948079.1">
    <property type="nucleotide sequence ID" value="NZ_KE161007.1"/>
</dbReference>
<protein>
    <submittedName>
        <fullName evidence="1">Uncharacterized protein</fullName>
    </submittedName>
</protein>
<gene>
    <name evidence="1" type="ORF">HMPREF0402_00127</name>
</gene>
<evidence type="ECO:0000313" key="1">
    <source>
        <dbReference type="EMBL" id="EHO85203.1"/>
    </source>
</evidence>
<proteinExistence type="predicted"/>
<dbReference type="GeneID" id="77469439"/>
<keyword evidence="2" id="KW-1185">Reference proteome</keyword>
<dbReference type="EMBL" id="AGWJ02000006">
    <property type="protein sequence ID" value="EHO85203.1"/>
    <property type="molecule type" value="Genomic_DNA"/>
</dbReference>
<sequence>MKRILIASNGEKIFMIEKENQTLINIGKTINRLPFNIEQTINYLRIIGIIK</sequence>
<comment type="caution">
    <text evidence="1">The sequence shown here is derived from an EMBL/GenBank/DDBJ whole genome shotgun (WGS) entry which is preliminary data.</text>
</comment>
<dbReference type="HOGENOM" id="CLU_3099174_0_0_0"/>
<organism evidence="1 2">
    <name type="scientific">Fusobacterium ulcerans 12-1B</name>
    <dbReference type="NCBI Taxonomy" id="457404"/>
    <lineage>
        <taxon>Bacteria</taxon>
        <taxon>Fusobacteriati</taxon>
        <taxon>Fusobacteriota</taxon>
        <taxon>Fusobacteriia</taxon>
        <taxon>Fusobacteriales</taxon>
        <taxon>Fusobacteriaceae</taxon>
        <taxon>Fusobacterium</taxon>
    </lineage>
</organism>
<dbReference type="PATRIC" id="fig|457404.5.peg.1103"/>
<accession>H1PNY4</accession>
<dbReference type="AlphaFoldDB" id="H1PNY4"/>
<evidence type="ECO:0000313" key="2">
    <source>
        <dbReference type="Proteomes" id="UP000003233"/>
    </source>
</evidence>
<name>H1PNY4_9FUSO</name>